<keyword evidence="3" id="KW-0472">Membrane</keyword>
<dbReference type="SUPFAM" id="SSF53850">
    <property type="entry name" value="Periplasmic binding protein-like II"/>
    <property type="match status" value="1"/>
</dbReference>
<evidence type="ECO:0000256" key="3">
    <source>
        <dbReference type="ARBA" id="ARBA00023136"/>
    </source>
</evidence>
<dbReference type="EMBL" id="JAOQKJ010000011">
    <property type="protein sequence ID" value="MCU6745382.1"/>
    <property type="molecule type" value="Genomic_DNA"/>
</dbReference>
<dbReference type="RefSeq" id="WP_262575423.1">
    <property type="nucleotide sequence ID" value="NZ_JAOQKJ010000011.1"/>
</dbReference>
<evidence type="ECO:0000256" key="7">
    <source>
        <dbReference type="SAM" id="SignalP"/>
    </source>
</evidence>
<dbReference type="PROSITE" id="PS51257">
    <property type="entry name" value="PROKAR_LIPOPROTEIN"/>
    <property type="match status" value="1"/>
</dbReference>
<evidence type="ECO:0000256" key="5">
    <source>
        <dbReference type="ARBA" id="ARBA00023288"/>
    </source>
</evidence>
<dbReference type="Proteomes" id="UP001652432">
    <property type="component" value="Unassembled WGS sequence"/>
</dbReference>
<evidence type="ECO:0000256" key="6">
    <source>
        <dbReference type="SAM" id="MobiDB-lite"/>
    </source>
</evidence>
<feature type="region of interest" description="Disordered" evidence="6">
    <location>
        <begin position="23"/>
        <end position="53"/>
    </location>
</feature>
<dbReference type="Pfam" id="PF13416">
    <property type="entry name" value="SBP_bac_8"/>
    <property type="match status" value="1"/>
</dbReference>
<evidence type="ECO:0000256" key="2">
    <source>
        <dbReference type="ARBA" id="ARBA00022729"/>
    </source>
</evidence>
<dbReference type="Gene3D" id="3.40.190.10">
    <property type="entry name" value="Periplasmic binding protein-like II"/>
    <property type="match status" value="1"/>
</dbReference>
<keyword evidence="5" id="KW-0449">Lipoprotein</keyword>
<name>A0ABT2T549_9FIRM</name>
<evidence type="ECO:0000256" key="1">
    <source>
        <dbReference type="ARBA" id="ARBA00022475"/>
    </source>
</evidence>
<protein>
    <submittedName>
        <fullName evidence="8">Extracellular solute-binding protein</fullName>
    </submittedName>
</protein>
<keyword evidence="2 7" id="KW-0732">Signal</keyword>
<dbReference type="PANTHER" id="PTHR43649:SF33">
    <property type="entry name" value="POLYGALACTURONAN_RHAMNOGALACTURONAN-BINDING PROTEIN YTCQ"/>
    <property type="match status" value="1"/>
</dbReference>
<proteinExistence type="predicted"/>
<keyword evidence="4" id="KW-0564">Palmitate</keyword>
<dbReference type="PANTHER" id="PTHR43649">
    <property type="entry name" value="ARABINOSE-BINDING PROTEIN-RELATED"/>
    <property type="match status" value="1"/>
</dbReference>
<feature type="chain" id="PRO_5046821267" evidence="7">
    <location>
        <begin position="24"/>
        <end position="474"/>
    </location>
</feature>
<gene>
    <name evidence="8" type="ORF">OCV77_12935</name>
</gene>
<feature type="signal peptide" evidence="7">
    <location>
        <begin position="1"/>
        <end position="23"/>
    </location>
</feature>
<dbReference type="InterPro" id="IPR006059">
    <property type="entry name" value="SBP"/>
</dbReference>
<keyword evidence="9" id="KW-1185">Reference proteome</keyword>
<accession>A0ABT2T549</accession>
<evidence type="ECO:0000313" key="9">
    <source>
        <dbReference type="Proteomes" id="UP001652432"/>
    </source>
</evidence>
<evidence type="ECO:0000256" key="4">
    <source>
        <dbReference type="ARBA" id="ARBA00023139"/>
    </source>
</evidence>
<feature type="compositionally biased region" description="Low complexity" evidence="6">
    <location>
        <begin position="30"/>
        <end position="47"/>
    </location>
</feature>
<comment type="caution">
    <text evidence="8">The sequence shown here is derived from an EMBL/GenBank/DDBJ whole genome shotgun (WGS) entry which is preliminary data.</text>
</comment>
<sequence>MKKKKLLATVLTSVMVLSLTACGSGGKTETSTTAADSGTQAATAADTEAAKGDEEAPVSLTLWLTPSWKGVFSGDEPGADYDSFFKEAAKRYNAMHPNVTVNVEVIAGDTRDEKLNVAAETNTLPDLVYEGAFTMSSFYHKGNIVAIDDIISEDDRKDIAAGIWENCQVEGETFVFPFAHMPGTLVYNADMFKEAGLEKWIGGEYDIVTWTPDEFKEILTGLRDNLEGVYPMSLFAMNNQADTWNLSYLRMFGSPFFDENGHLCVNDEAGVKALEYILDLYKNGLTVPGAESLTSNDCNAMFQNKQIAVSFTNSTLYTNLKSDMGSGAIESFDARLANIPGDPHPNSFTYVSGFMAMNTNDETRIAASKDFIKYVCTDPELVLASKNTMPVRASVAEQVKDELPLLPAYDKNAQYIYNFSNNMPGYNELRNVLFPELQAALTGQKTAKEALDAYVEKGNVVIDEGRAGSVIYNK</sequence>
<dbReference type="InterPro" id="IPR050490">
    <property type="entry name" value="Bact_solute-bd_prot1"/>
</dbReference>
<keyword evidence="1" id="KW-1003">Cell membrane</keyword>
<organism evidence="8 9">
    <name type="scientific">Suilimivivens aceti</name>
    <dbReference type="NCBI Taxonomy" id="2981774"/>
    <lineage>
        <taxon>Bacteria</taxon>
        <taxon>Bacillati</taxon>
        <taxon>Bacillota</taxon>
        <taxon>Clostridia</taxon>
        <taxon>Lachnospirales</taxon>
        <taxon>Lachnospiraceae</taxon>
        <taxon>Suilimivivens</taxon>
    </lineage>
</organism>
<reference evidence="8 9" key="1">
    <citation type="journal article" date="2021" name="ISME Commun">
        <title>Automated analysis of genomic sequences facilitates high-throughput and comprehensive description of bacteria.</title>
        <authorList>
            <person name="Hitch T.C.A."/>
        </authorList>
    </citation>
    <scope>NUCLEOTIDE SEQUENCE [LARGE SCALE GENOMIC DNA]</scope>
    <source>
        <strain evidence="8 9">Sanger_18</strain>
    </source>
</reference>
<evidence type="ECO:0000313" key="8">
    <source>
        <dbReference type="EMBL" id="MCU6745382.1"/>
    </source>
</evidence>